<dbReference type="GeneID" id="36562481"/>
<dbReference type="AlphaFoldDB" id="A0A2I2G3U9"/>
<comment type="caution">
    <text evidence="2">The sequence shown here is derived from an EMBL/GenBank/DDBJ whole genome shotgun (WGS) entry which is preliminary data.</text>
</comment>
<feature type="compositionally biased region" description="Polar residues" evidence="1">
    <location>
        <begin position="243"/>
        <end position="263"/>
    </location>
</feature>
<feature type="compositionally biased region" description="Polar residues" evidence="1">
    <location>
        <begin position="588"/>
        <end position="598"/>
    </location>
</feature>
<evidence type="ECO:0000256" key="1">
    <source>
        <dbReference type="SAM" id="MobiDB-lite"/>
    </source>
</evidence>
<feature type="region of interest" description="Disordered" evidence="1">
    <location>
        <begin position="1"/>
        <end position="97"/>
    </location>
</feature>
<name>A0A2I2G3U9_9EURO</name>
<keyword evidence="3" id="KW-1185">Reference proteome</keyword>
<dbReference type="EMBL" id="MSFO01000005">
    <property type="protein sequence ID" value="PLB47548.1"/>
    <property type="molecule type" value="Genomic_DNA"/>
</dbReference>
<feature type="compositionally biased region" description="Basic and acidic residues" evidence="1">
    <location>
        <begin position="398"/>
        <end position="419"/>
    </location>
</feature>
<feature type="compositionally biased region" description="Low complexity" evidence="1">
    <location>
        <begin position="474"/>
        <end position="499"/>
    </location>
</feature>
<feature type="compositionally biased region" description="Basic and acidic residues" evidence="1">
    <location>
        <begin position="599"/>
        <end position="608"/>
    </location>
</feature>
<proteinExistence type="predicted"/>
<feature type="compositionally biased region" description="Polar residues" evidence="1">
    <location>
        <begin position="521"/>
        <end position="536"/>
    </location>
</feature>
<dbReference type="RefSeq" id="XP_024702850.1">
    <property type="nucleotide sequence ID" value="XM_024854775.1"/>
</dbReference>
<dbReference type="VEuPathDB" id="FungiDB:P170DRAFT_510376"/>
<dbReference type="OrthoDB" id="5404794at2759"/>
<gene>
    <name evidence="2" type="ORF">P170DRAFT_510376</name>
</gene>
<feature type="compositionally biased region" description="Polar residues" evidence="1">
    <location>
        <begin position="215"/>
        <end position="233"/>
    </location>
</feature>
<feature type="region of interest" description="Disordered" evidence="1">
    <location>
        <begin position="215"/>
        <end position="622"/>
    </location>
</feature>
<feature type="compositionally biased region" description="Basic and acidic residues" evidence="1">
    <location>
        <begin position="32"/>
        <end position="44"/>
    </location>
</feature>
<protein>
    <submittedName>
        <fullName evidence="2">Uncharacterized protein</fullName>
    </submittedName>
</protein>
<reference evidence="2 3" key="1">
    <citation type="submission" date="2016-12" db="EMBL/GenBank/DDBJ databases">
        <title>The genomes of Aspergillus section Nigri reveals drivers in fungal speciation.</title>
        <authorList>
            <consortium name="DOE Joint Genome Institute"/>
            <person name="Vesth T.C."/>
            <person name="Nybo J."/>
            <person name="Theobald S."/>
            <person name="Brandl J."/>
            <person name="Frisvad J.C."/>
            <person name="Nielsen K.F."/>
            <person name="Lyhne E.K."/>
            <person name="Kogle M.E."/>
            <person name="Kuo A."/>
            <person name="Riley R."/>
            <person name="Clum A."/>
            <person name="Nolan M."/>
            <person name="Lipzen A."/>
            <person name="Salamov A."/>
            <person name="Henrissat B."/>
            <person name="Wiebenga A."/>
            <person name="De Vries R.P."/>
            <person name="Grigoriev I.V."/>
            <person name="Mortensen U.H."/>
            <person name="Andersen M.R."/>
            <person name="Baker S.E."/>
        </authorList>
    </citation>
    <scope>NUCLEOTIDE SEQUENCE [LARGE SCALE GENOMIC DNA]</scope>
    <source>
        <strain evidence="2 3">IBT 23096</strain>
    </source>
</reference>
<organism evidence="2 3">
    <name type="scientific">Aspergillus steynii IBT 23096</name>
    <dbReference type="NCBI Taxonomy" id="1392250"/>
    <lineage>
        <taxon>Eukaryota</taxon>
        <taxon>Fungi</taxon>
        <taxon>Dikarya</taxon>
        <taxon>Ascomycota</taxon>
        <taxon>Pezizomycotina</taxon>
        <taxon>Eurotiomycetes</taxon>
        <taxon>Eurotiomycetidae</taxon>
        <taxon>Eurotiales</taxon>
        <taxon>Aspergillaceae</taxon>
        <taxon>Aspergillus</taxon>
        <taxon>Aspergillus subgen. Circumdati</taxon>
    </lineage>
</organism>
<feature type="compositionally biased region" description="Basic and acidic residues" evidence="1">
    <location>
        <begin position="537"/>
        <end position="550"/>
    </location>
</feature>
<evidence type="ECO:0000313" key="3">
    <source>
        <dbReference type="Proteomes" id="UP000234275"/>
    </source>
</evidence>
<dbReference type="Proteomes" id="UP000234275">
    <property type="component" value="Unassembled WGS sequence"/>
</dbReference>
<evidence type="ECO:0000313" key="2">
    <source>
        <dbReference type="EMBL" id="PLB47548.1"/>
    </source>
</evidence>
<accession>A0A2I2G3U9</accession>
<feature type="compositionally biased region" description="Pro residues" evidence="1">
    <location>
        <begin position="567"/>
        <end position="581"/>
    </location>
</feature>
<sequence length="637" mass="69512">MSFDRVIQDSDDEDDPLLEDRPPRAHPPPVIHESDNRASYRDTSNDPLNDDSSRQLTVNFDQFLGSQDGGQAGPTSSQQRREERWIPGNAGGGSIGTMMNEIGLAQQRLFDDEDAQHGAARLSLPEGYGSNEFDTTNEYDDGYIAPQQPEIHIQSNTPSGSYVSLPPPYGPHHDYTDTYHQPAPAPINHSIGFPSYEHTQSATSYNLFESSLRPSESTYSENNTTLKSHQTIPTEAIQRSPRRWNSTEGTISSPHDTEPNSSILAAKSSRSKSDINSPSNKAPQPPTSVDELSLPVDTEAPATGKKRGRPKKQSLPDVDGDDEPAQLTEHQAVEQPPVPEKRKPGRPPKSAKNLEANGSTANAGNRPDDIPSLAEEPKTNEAPDQVADTFQFQALHPNDVEPKPAEPPKTKKASKEPPKKKLKRGKTTSVTLQKTYESDVEDDVIWVESRPSNTDADANPAPFSINIETPAESNQPATNPDQAPAPAPDTTTTPATTDPAPKKRGRKRKKTSEQAPAAEPTEQSQTTTSINPNTLDTHTHAQPEDHHTSEPAEPQPNPPLDHEPENQQPPPDPKPPMTPQKPDPKTPNNASTSSNTDKVQSKGPDKHSPISSTSKVPYRVGLSRRARIAPLLKIVKR</sequence>